<name>A0A2T3A628_9PEZI</name>
<evidence type="ECO:0000313" key="1">
    <source>
        <dbReference type="EMBL" id="PSR83508.1"/>
    </source>
</evidence>
<sequence length="183" mass="19512">MVALPDFANTALFPSFHDIPDDNSAPQIQAQATQYFLLAQVRNNMTITKPTLTLTDRTHTTEFALVYDGLGRDDLDFARLGVGSGSGNSTKPTVAVIPNAVRTGKEGAKQGFVRIAAGDAASVGFVPGRLERVLEVGGWEGKGDACQVKDWTEGGHNADCKMLKALANVFHDYGHVQPSPAVN</sequence>
<evidence type="ECO:0000313" key="2">
    <source>
        <dbReference type="Proteomes" id="UP000241462"/>
    </source>
</evidence>
<dbReference type="OrthoDB" id="5945798at2759"/>
<protein>
    <submittedName>
        <fullName evidence="1">Uncharacterized protein</fullName>
    </submittedName>
</protein>
<dbReference type="EMBL" id="KZ678459">
    <property type="protein sequence ID" value="PSR83508.1"/>
    <property type="molecule type" value="Genomic_DNA"/>
</dbReference>
<dbReference type="STRING" id="2025994.A0A2T3A628"/>
<dbReference type="AlphaFoldDB" id="A0A2T3A628"/>
<reference evidence="1 2" key="1">
    <citation type="journal article" date="2018" name="Mycol. Prog.">
        <title>Coniella lustricola, a new species from submerged detritus.</title>
        <authorList>
            <person name="Raudabaugh D.B."/>
            <person name="Iturriaga T."/>
            <person name="Carver A."/>
            <person name="Mondo S."/>
            <person name="Pangilinan J."/>
            <person name="Lipzen A."/>
            <person name="He G."/>
            <person name="Amirebrahimi M."/>
            <person name="Grigoriev I.V."/>
            <person name="Miller A.N."/>
        </authorList>
    </citation>
    <scope>NUCLEOTIDE SEQUENCE [LARGE SCALE GENOMIC DNA]</scope>
    <source>
        <strain evidence="1 2">B22-T-1</strain>
    </source>
</reference>
<dbReference type="Proteomes" id="UP000241462">
    <property type="component" value="Unassembled WGS sequence"/>
</dbReference>
<keyword evidence="2" id="KW-1185">Reference proteome</keyword>
<accession>A0A2T3A628</accession>
<proteinExistence type="predicted"/>
<gene>
    <name evidence="1" type="ORF">BD289DRAFT_483302</name>
</gene>
<dbReference type="InParanoid" id="A0A2T3A628"/>
<organism evidence="1 2">
    <name type="scientific">Coniella lustricola</name>
    <dbReference type="NCBI Taxonomy" id="2025994"/>
    <lineage>
        <taxon>Eukaryota</taxon>
        <taxon>Fungi</taxon>
        <taxon>Dikarya</taxon>
        <taxon>Ascomycota</taxon>
        <taxon>Pezizomycotina</taxon>
        <taxon>Sordariomycetes</taxon>
        <taxon>Sordariomycetidae</taxon>
        <taxon>Diaporthales</taxon>
        <taxon>Schizoparmaceae</taxon>
        <taxon>Coniella</taxon>
    </lineage>
</organism>